<evidence type="ECO:0000256" key="3">
    <source>
        <dbReference type="ARBA" id="ARBA00022692"/>
    </source>
</evidence>
<feature type="region of interest" description="Disordered" evidence="6">
    <location>
        <begin position="1"/>
        <end position="26"/>
    </location>
</feature>
<evidence type="ECO:0000256" key="2">
    <source>
        <dbReference type="ARBA" id="ARBA00022475"/>
    </source>
</evidence>
<feature type="transmembrane region" description="Helical" evidence="7">
    <location>
        <begin position="87"/>
        <end position="106"/>
    </location>
</feature>
<comment type="caution">
    <text evidence="9">The sequence shown here is derived from an EMBL/GenBank/DDBJ whole genome shotgun (WGS) entry which is preliminary data.</text>
</comment>
<feature type="transmembrane region" description="Helical" evidence="7">
    <location>
        <begin position="46"/>
        <end position="67"/>
    </location>
</feature>
<evidence type="ECO:0000256" key="1">
    <source>
        <dbReference type="ARBA" id="ARBA00004651"/>
    </source>
</evidence>
<evidence type="ECO:0000259" key="8">
    <source>
        <dbReference type="Pfam" id="PF06271"/>
    </source>
</evidence>
<reference evidence="10" key="1">
    <citation type="journal article" date="2019" name="Int. J. Syst. Evol. Microbiol.">
        <title>The Global Catalogue of Microorganisms (GCM) 10K type strain sequencing project: providing services to taxonomists for standard genome sequencing and annotation.</title>
        <authorList>
            <consortium name="The Broad Institute Genomics Platform"/>
            <consortium name="The Broad Institute Genome Sequencing Center for Infectious Disease"/>
            <person name="Wu L."/>
            <person name="Ma J."/>
        </authorList>
    </citation>
    <scope>NUCLEOTIDE SEQUENCE [LARGE SCALE GENOMIC DNA]</scope>
    <source>
        <strain evidence="10">CGMCC 4.7382</strain>
    </source>
</reference>
<keyword evidence="5 7" id="KW-0472">Membrane</keyword>
<evidence type="ECO:0000313" key="9">
    <source>
        <dbReference type="EMBL" id="MFC7326751.1"/>
    </source>
</evidence>
<evidence type="ECO:0000256" key="5">
    <source>
        <dbReference type="ARBA" id="ARBA00023136"/>
    </source>
</evidence>
<keyword evidence="10" id="KW-1185">Reference proteome</keyword>
<keyword evidence="2" id="KW-1003">Cell membrane</keyword>
<dbReference type="EMBL" id="JBHTBH010000001">
    <property type="protein sequence ID" value="MFC7326751.1"/>
    <property type="molecule type" value="Genomic_DNA"/>
</dbReference>
<feature type="transmembrane region" description="Helical" evidence="7">
    <location>
        <begin position="141"/>
        <end position="167"/>
    </location>
</feature>
<dbReference type="PANTHER" id="PTHR36115">
    <property type="entry name" value="PROLINE-RICH ANTIGEN HOMOLOG-RELATED"/>
    <property type="match status" value="1"/>
</dbReference>
<evidence type="ECO:0000256" key="7">
    <source>
        <dbReference type="SAM" id="Phobius"/>
    </source>
</evidence>
<evidence type="ECO:0000313" key="10">
    <source>
        <dbReference type="Proteomes" id="UP001596540"/>
    </source>
</evidence>
<keyword evidence="4 7" id="KW-1133">Transmembrane helix</keyword>
<protein>
    <submittedName>
        <fullName evidence="9">RDD family protein</fullName>
    </submittedName>
</protein>
<dbReference type="RefSeq" id="WP_379868645.1">
    <property type="nucleotide sequence ID" value="NZ_JBHTBH010000001.1"/>
</dbReference>
<evidence type="ECO:0000256" key="6">
    <source>
        <dbReference type="SAM" id="MobiDB-lite"/>
    </source>
</evidence>
<name>A0ABW2KBW3_9ACTN</name>
<sequence length="187" mass="20431">MNYPPWPHQPPYGPQQPPPAAWPAGSPTPAPGPEFAGFGRRLAARVIDYVIVGFLAVMFFVVVILFLTFANPDAAEQNFTDEFYELWAFLFVFGWGGLQFCYDWLFHAGAGRTPGKRLLSIKVVRRADGGRLGQGQAAGRAALFGLPQSLVCIGHLFVLAGMLWLAFAPERGQALHDRACGTIVIRG</sequence>
<comment type="subcellular location">
    <subcellularLocation>
        <location evidence="1">Cell membrane</location>
        <topology evidence="1">Multi-pass membrane protein</topology>
    </subcellularLocation>
</comment>
<feature type="domain" description="RDD" evidence="8">
    <location>
        <begin position="36"/>
        <end position="181"/>
    </location>
</feature>
<dbReference type="Pfam" id="PF06271">
    <property type="entry name" value="RDD"/>
    <property type="match status" value="1"/>
</dbReference>
<keyword evidence="3 7" id="KW-0812">Transmembrane</keyword>
<evidence type="ECO:0000256" key="4">
    <source>
        <dbReference type="ARBA" id="ARBA00022989"/>
    </source>
</evidence>
<dbReference type="InterPro" id="IPR051791">
    <property type="entry name" value="Pra-immunoreactive"/>
</dbReference>
<proteinExistence type="predicted"/>
<organism evidence="9 10">
    <name type="scientific">Marinactinospora rubrisoli</name>
    <dbReference type="NCBI Taxonomy" id="2715399"/>
    <lineage>
        <taxon>Bacteria</taxon>
        <taxon>Bacillati</taxon>
        <taxon>Actinomycetota</taxon>
        <taxon>Actinomycetes</taxon>
        <taxon>Streptosporangiales</taxon>
        <taxon>Nocardiopsidaceae</taxon>
        <taxon>Marinactinospora</taxon>
    </lineage>
</organism>
<dbReference type="InterPro" id="IPR010432">
    <property type="entry name" value="RDD"/>
</dbReference>
<dbReference type="Proteomes" id="UP001596540">
    <property type="component" value="Unassembled WGS sequence"/>
</dbReference>
<gene>
    <name evidence="9" type="ORF">ACFQRF_03265</name>
</gene>
<accession>A0ABW2KBW3</accession>